<keyword evidence="2" id="KW-1185">Reference proteome</keyword>
<reference evidence="2" key="1">
    <citation type="journal article" date="2019" name="Int. J. Syst. Evol. Microbiol.">
        <title>The Global Catalogue of Microorganisms (GCM) 10K type strain sequencing project: providing services to taxonomists for standard genome sequencing and annotation.</title>
        <authorList>
            <consortium name="The Broad Institute Genomics Platform"/>
            <consortium name="The Broad Institute Genome Sequencing Center for Infectious Disease"/>
            <person name="Wu L."/>
            <person name="Ma J."/>
        </authorList>
    </citation>
    <scope>NUCLEOTIDE SEQUENCE [LARGE SCALE GENOMIC DNA]</scope>
    <source>
        <strain evidence="2">CCUG 62221</strain>
    </source>
</reference>
<sequence length="423" mass="49201">MTFRFPIQCKICNFKSLVKVQAGYLEKVQVRIGCPGCGSLFKGELTQVAPNVNLSFDNAEHTDEESLPRDVPVIPLSTELPIPKQSTESIGGSTGITLNPFMALGSILPYKKIALFQGKYLAFADFRDANIDHLENIIMLFQNKKWNLVISESKNHFGNHIPELKKNFSEDINSCYFIISEIFKYFILNTIPKNYEDSYTIRLLFRNTINRCQNDKENLVRLKNTLNQFFDVGREFVNACKLLVQFIKNTPSYVPVIGLSYIGFAEEFEDKFGITTFSFDDLKDNYKDSFELLARSSILYIGFSNYSSNRDENNFSGISNCNTLNQFYNLNNGLKKQVIEQYPYLKNYYRFLLNSQIRNAIGHAKTEFFTYEQLIKYYPYTDLRKINRFKQMSLTDFAYHTYLMKLSVLDLISFIGKWHKRMI</sequence>
<accession>A0ABW3WLT7</accession>
<evidence type="ECO:0008006" key="3">
    <source>
        <dbReference type="Google" id="ProtNLM"/>
    </source>
</evidence>
<proteinExistence type="predicted"/>
<organism evidence="1 2">
    <name type="scientific">Lutibacter holmesii</name>
    <dbReference type="NCBI Taxonomy" id="1137985"/>
    <lineage>
        <taxon>Bacteria</taxon>
        <taxon>Pseudomonadati</taxon>
        <taxon>Bacteroidota</taxon>
        <taxon>Flavobacteriia</taxon>
        <taxon>Flavobacteriales</taxon>
        <taxon>Flavobacteriaceae</taxon>
        <taxon>Lutibacter</taxon>
    </lineage>
</organism>
<name>A0ABW3WLT7_9FLAO</name>
<protein>
    <recommendedName>
        <fullName evidence="3">Zinc finger/thioredoxin putative domain-containing protein</fullName>
    </recommendedName>
</protein>
<dbReference type="Proteomes" id="UP001597241">
    <property type="component" value="Unassembled WGS sequence"/>
</dbReference>
<evidence type="ECO:0000313" key="2">
    <source>
        <dbReference type="Proteomes" id="UP001597241"/>
    </source>
</evidence>
<dbReference type="EMBL" id="JBHTMV010000002">
    <property type="protein sequence ID" value="MFD1292621.1"/>
    <property type="molecule type" value="Genomic_DNA"/>
</dbReference>
<dbReference type="RefSeq" id="WP_386807321.1">
    <property type="nucleotide sequence ID" value="NZ_JBHTMV010000002.1"/>
</dbReference>
<gene>
    <name evidence="1" type="ORF">ACFQ5N_02125</name>
</gene>
<evidence type="ECO:0000313" key="1">
    <source>
        <dbReference type="EMBL" id="MFD1292621.1"/>
    </source>
</evidence>
<comment type="caution">
    <text evidence="1">The sequence shown here is derived from an EMBL/GenBank/DDBJ whole genome shotgun (WGS) entry which is preliminary data.</text>
</comment>